<evidence type="ECO:0000313" key="2">
    <source>
        <dbReference type="Proteomes" id="UP000634136"/>
    </source>
</evidence>
<name>A0A834W6Y9_9FABA</name>
<evidence type="ECO:0000313" key="1">
    <source>
        <dbReference type="EMBL" id="KAF7811447.1"/>
    </source>
</evidence>
<reference evidence="1" key="1">
    <citation type="submission" date="2020-09" db="EMBL/GenBank/DDBJ databases">
        <title>Genome-Enabled Discovery of Anthraquinone Biosynthesis in Senna tora.</title>
        <authorList>
            <person name="Kang S.-H."/>
            <person name="Pandey R.P."/>
            <person name="Lee C.-M."/>
            <person name="Sim J.-S."/>
            <person name="Jeong J.-T."/>
            <person name="Choi B.-S."/>
            <person name="Jung M."/>
            <person name="Ginzburg D."/>
            <person name="Zhao K."/>
            <person name="Won S.Y."/>
            <person name="Oh T.-J."/>
            <person name="Yu Y."/>
            <person name="Kim N.-H."/>
            <person name="Lee O.R."/>
            <person name="Lee T.-H."/>
            <person name="Bashyal P."/>
            <person name="Kim T.-S."/>
            <person name="Lee W.-H."/>
            <person name="Kawkins C."/>
            <person name="Kim C.-K."/>
            <person name="Kim J.S."/>
            <person name="Ahn B.O."/>
            <person name="Rhee S.Y."/>
            <person name="Sohng J.K."/>
        </authorList>
    </citation>
    <scope>NUCLEOTIDE SEQUENCE</scope>
    <source>
        <tissue evidence="1">Leaf</tissue>
    </source>
</reference>
<protein>
    <submittedName>
        <fullName evidence="1">Retrovirus-related Pol polyprotein from transposon TNT 1-94</fullName>
    </submittedName>
</protein>
<dbReference type="Proteomes" id="UP000634136">
    <property type="component" value="Unassembled WGS sequence"/>
</dbReference>
<sequence length="120" mass="13405">MLDPLLDTNPMEGSAIAIQGVACTPGNDQKNGRPWCETLPSFSDPKETTNLVVFSKEQVEWLQKLTSQGSSHIVSTGVQQKKDLDKVKTIGNARVKDGLYRVDFLLTNNDLLLEFYKLHQ</sequence>
<keyword evidence="2" id="KW-1185">Reference proteome</keyword>
<dbReference type="EMBL" id="JAAIUW010000010">
    <property type="protein sequence ID" value="KAF7811447.1"/>
    <property type="molecule type" value="Genomic_DNA"/>
</dbReference>
<proteinExistence type="predicted"/>
<comment type="caution">
    <text evidence="1">The sequence shown here is derived from an EMBL/GenBank/DDBJ whole genome shotgun (WGS) entry which is preliminary data.</text>
</comment>
<dbReference type="AlphaFoldDB" id="A0A834W6Y9"/>
<organism evidence="1 2">
    <name type="scientific">Senna tora</name>
    <dbReference type="NCBI Taxonomy" id="362788"/>
    <lineage>
        <taxon>Eukaryota</taxon>
        <taxon>Viridiplantae</taxon>
        <taxon>Streptophyta</taxon>
        <taxon>Embryophyta</taxon>
        <taxon>Tracheophyta</taxon>
        <taxon>Spermatophyta</taxon>
        <taxon>Magnoliopsida</taxon>
        <taxon>eudicotyledons</taxon>
        <taxon>Gunneridae</taxon>
        <taxon>Pentapetalae</taxon>
        <taxon>rosids</taxon>
        <taxon>fabids</taxon>
        <taxon>Fabales</taxon>
        <taxon>Fabaceae</taxon>
        <taxon>Caesalpinioideae</taxon>
        <taxon>Cassia clade</taxon>
        <taxon>Senna</taxon>
    </lineage>
</organism>
<accession>A0A834W6Y9</accession>
<gene>
    <name evidence="1" type="ORF">G2W53_032423</name>
</gene>